<name>A0A4D6MUR2_VIGUN</name>
<dbReference type="EMBL" id="CP039352">
    <property type="protein sequence ID" value="QCE04342.1"/>
    <property type="molecule type" value="Genomic_DNA"/>
</dbReference>
<proteinExistence type="predicted"/>
<evidence type="ECO:0000313" key="1">
    <source>
        <dbReference type="EMBL" id="QCE04342.1"/>
    </source>
</evidence>
<dbReference type="AlphaFoldDB" id="A0A4D6MUR2"/>
<organism evidence="1 2">
    <name type="scientific">Vigna unguiculata</name>
    <name type="common">Cowpea</name>
    <dbReference type="NCBI Taxonomy" id="3917"/>
    <lineage>
        <taxon>Eukaryota</taxon>
        <taxon>Viridiplantae</taxon>
        <taxon>Streptophyta</taxon>
        <taxon>Embryophyta</taxon>
        <taxon>Tracheophyta</taxon>
        <taxon>Spermatophyta</taxon>
        <taxon>Magnoliopsida</taxon>
        <taxon>eudicotyledons</taxon>
        <taxon>Gunneridae</taxon>
        <taxon>Pentapetalae</taxon>
        <taxon>rosids</taxon>
        <taxon>fabids</taxon>
        <taxon>Fabales</taxon>
        <taxon>Fabaceae</taxon>
        <taxon>Papilionoideae</taxon>
        <taxon>50 kb inversion clade</taxon>
        <taxon>NPAAA clade</taxon>
        <taxon>indigoferoid/millettioid clade</taxon>
        <taxon>Phaseoleae</taxon>
        <taxon>Vigna</taxon>
    </lineage>
</organism>
<keyword evidence="2" id="KW-1185">Reference proteome</keyword>
<reference evidence="1 2" key="1">
    <citation type="submission" date="2019-04" db="EMBL/GenBank/DDBJ databases">
        <title>An improved genome assembly and genetic linkage map for asparagus bean, Vigna unguiculata ssp. sesquipedialis.</title>
        <authorList>
            <person name="Xia Q."/>
            <person name="Zhang R."/>
            <person name="Dong Y."/>
        </authorList>
    </citation>
    <scope>NUCLEOTIDE SEQUENCE [LARGE SCALE GENOMIC DNA]</scope>
    <source>
        <tissue evidence="1">Leaf</tissue>
    </source>
</reference>
<accession>A0A4D6MUR2</accession>
<sequence length="63" mass="5969">MVHACVEGCVSGEVVVGVVGDVQCPGQKAHGAAVDSGAVCGASSGAACGVGSGAAWWTVSELH</sequence>
<evidence type="ECO:0000313" key="2">
    <source>
        <dbReference type="Proteomes" id="UP000501690"/>
    </source>
</evidence>
<gene>
    <name evidence="1" type="ORF">DEO72_LG8g2378</name>
</gene>
<dbReference type="Proteomes" id="UP000501690">
    <property type="component" value="Linkage Group LG8"/>
</dbReference>
<protein>
    <submittedName>
        <fullName evidence="1">Uncharacterized protein</fullName>
    </submittedName>
</protein>